<evidence type="ECO:0000313" key="2">
    <source>
        <dbReference type="Proteomes" id="UP001054892"/>
    </source>
</evidence>
<gene>
    <name evidence="1" type="ORF">TUM20286_61870</name>
</gene>
<organism evidence="1 2">
    <name type="scientific">Pseudomonas tohonis</name>
    <dbReference type="NCBI Taxonomy" id="2725477"/>
    <lineage>
        <taxon>Bacteria</taxon>
        <taxon>Pseudomonadati</taxon>
        <taxon>Pseudomonadota</taxon>
        <taxon>Gammaproteobacteria</taxon>
        <taxon>Pseudomonadales</taxon>
        <taxon>Pseudomonadaceae</taxon>
        <taxon>Pseudomonas</taxon>
    </lineage>
</organism>
<reference evidence="1 2" key="1">
    <citation type="submission" date="2021-12" db="EMBL/GenBank/DDBJ databases">
        <title>Characterization of novel class B3 metallo-beta-lactamase from novel Pseudomonas species.</title>
        <authorList>
            <person name="Yamada K."/>
            <person name="Aoki K."/>
            <person name="Ishii Y."/>
        </authorList>
    </citation>
    <scope>NUCLEOTIDE SEQUENCE [LARGE SCALE GENOMIC DNA]</scope>
    <source>
        <strain evidence="1 2">TUM20286</strain>
    </source>
</reference>
<keyword evidence="2" id="KW-1185">Reference proteome</keyword>
<accession>A0ABQ4WAD7</accession>
<dbReference type="EMBL" id="BQKM01000037">
    <property type="protein sequence ID" value="GJN56435.1"/>
    <property type="molecule type" value="Genomic_DNA"/>
</dbReference>
<comment type="caution">
    <text evidence="1">The sequence shown here is derived from an EMBL/GenBank/DDBJ whole genome shotgun (WGS) entry which is preliminary data.</text>
</comment>
<proteinExistence type="predicted"/>
<name>A0ABQ4WAD7_9PSED</name>
<sequence length="93" mass="10159">MNSYEGQAALSYSGQFEELYGTFKRRTHILLKRTAPGVYDVTSSVDLRKAEVLMISLPNGQTYSGKVLCQIGHTATIVSSNDEPAYRSVGGNL</sequence>
<protein>
    <submittedName>
        <fullName evidence="1">Uncharacterized protein</fullName>
    </submittedName>
</protein>
<dbReference type="Proteomes" id="UP001054892">
    <property type="component" value="Unassembled WGS sequence"/>
</dbReference>
<evidence type="ECO:0000313" key="1">
    <source>
        <dbReference type="EMBL" id="GJN56435.1"/>
    </source>
</evidence>